<accession>E3R0H6</accession>
<dbReference type="VEuPathDB" id="FungiDB:GLRG_11759"/>
<feature type="domain" description="PD-(D/E)XK nuclease-like" evidence="1">
    <location>
        <begin position="11"/>
        <end position="124"/>
    </location>
</feature>
<dbReference type="AlphaFoldDB" id="E3R0H6"/>
<dbReference type="EMBL" id="GG697445">
    <property type="protein sequence ID" value="EFQ36614.1"/>
    <property type="molecule type" value="Genomic_DNA"/>
</dbReference>
<sequence length="124" mass="13641">MTRLLSLVPGTTSATIISNYTDTVSQKVNFCVCIRPDALSSIAIQAIRNQDVLASVSINHTNFPPLQAQPIALSIKTKIHGKGLNNTKAQLVTWHAAQWRLLDRLVSRAEPKMQLPEFLPGIII</sequence>
<dbReference type="Proteomes" id="UP000008782">
    <property type="component" value="Unassembled WGS sequence"/>
</dbReference>
<dbReference type="HOGENOM" id="CLU_2003758_0_0_1"/>
<proteinExistence type="predicted"/>
<dbReference type="STRING" id="645133.E3R0H6"/>
<evidence type="ECO:0000313" key="2">
    <source>
        <dbReference type="EMBL" id="EFQ36614.1"/>
    </source>
</evidence>
<dbReference type="RefSeq" id="XP_008100634.1">
    <property type="nucleotide sequence ID" value="XM_008102443.1"/>
</dbReference>
<dbReference type="GeneID" id="24417123"/>
<gene>
    <name evidence="2" type="ORF">GLRG_11759</name>
</gene>
<dbReference type="eggNOG" id="ENOG502SSXD">
    <property type="taxonomic scope" value="Eukaryota"/>
</dbReference>
<dbReference type="InterPro" id="IPR046797">
    <property type="entry name" value="PDDEXK_12"/>
</dbReference>
<evidence type="ECO:0000313" key="3">
    <source>
        <dbReference type="Proteomes" id="UP000008782"/>
    </source>
</evidence>
<name>E3R0H6_COLGM</name>
<reference evidence="3" key="1">
    <citation type="journal article" date="2012" name="Nat. Genet.">
        <title>Lifestyle transitions in plant pathogenic Colletotrichum fungi deciphered by genome and transcriptome analyses.</title>
        <authorList>
            <person name="O'Connell R.J."/>
            <person name="Thon M.R."/>
            <person name="Hacquard S."/>
            <person name="Amyotte S.G."/>
            <person name="Kleemann J."/>
            <person name="Torres M.F."/>
            <person name="Damm U."/>
            <person name="Buiate E.A."/>
            <person name="Epstein L."/>
            <person name="Alkan N."/>
            <person name="Altmueller J."/>
            <person name="Alvarado-Balderrama L."/>
            <person name="Bauser C.A."/>
            <person name="Becker C."/>
            <person name="Birren B.W."/>
            <person name="Chen Z."/>
            <person name="Choi J."/>
            <person name="Crouch J.A."/>
            <person name="Duvick J.P."/>
            <person name="Farman M.A."/>
            <person name="Gan P."/>
            <person name="Heiman D."/>
            <person name="Henrissat B."/>
            <person name="Howard R.J."/>
            <person name="Kabbage M."/>
            <person name="Koch C."/>
            <person name="Kracher B."/>
            <person name="Kubo Y."/>
            <person name="Law A.D."/>
            <person name="Lebrun M.-H."/>
            <person name="Lee Y.-H."/>
            <person name="Miyara I."/>
            <person name="Moore N."/>
            <person name="Neumann U."/>
            <person name="Nordstroem K."/>
            <person name="Panaccione D.G."/>
            <person name="Panstruga R."/>
            <person name="Place M."/>
            <person name="Proctor R.H."/>
            <person name="Prusky D."/>
            <person name="Rech G."/>
            <person name="Reinhardt R."/>
            <person name="Rollins J.A."/>
            <person name="Rounsley S."/>
            <person name="Schardl C.L."/>
            <person name="Schwartz D.C."/>
            <person name="Shenoy N."/>
            <person name="Shirasu K."/>
            <person name="Sikhakolli U.R."/>
            <person name="Stueber K."/>
            <person name="Sukno S.A."/>
            <person name="Sweigard J.A."/>
            <person name="Takano Y."/>
            <person name="Takahara H."/>
            <person name="Trail F."/>
            <person name="van der Does H.C."/>
            <person name="Voll L.M."/>
            <person name="Will I."/>
            <person name="Young S."/>
            <person name="Zeng Q."/>
            <person name="Zhang J."/>
            <person name="Zhou S."/>
            <person name="Dickman M.B."/>
            <person name="Schulze-Lefert P."/>
            <person name="Ver Loren van Themaat E."/>
            <person name="Ma L.-J."/>
            <person name="Vaillancourt L.J."/>
        </authorList>
    </citation>
    <scope>NUCLEOTIDE SEQUENCE [LARGE SCALE GENOMIC DNA]</scope>
    <source>
        <strain evidence="3">M1.001 / M2 / FGSC 10212</strain>
    </source>
</reference>
<dbReference type="OrthoDB" id="4161186at2759"/>
<dbReference type="Pfam" id="PF20516">
    <property type="entry name" value="PDDEXK_12"/>
    <property type="match status" value="1"/>
</dbReference>
<organism evidence="3">
    <name type="scientific">Colletotrichum graminicola (strain M1.001 / M2 / FGSC 10212)</name>
    <name type="common">Maize anthracnose fungus</name>
    <name type="synonym">Glomerella graminicola</name>
    <dbReference type="NCBI Taxonomy" id="645133"/>
    <lineage>
        <taxon>Eukaryota</taxon>
        <taxon>Fungi</taxon>
        <taxon>Dikarya</taxon>
        <taxon>Ascomycota</taxon>
        <taxon>Pezizomycotina</taxon>
        <taxon>Sordariomycetes</taxon>
        <taxon>Hypocreomycetidae</taxon>
        <taxon>Glomerellales</taxon>
        <taxon>Glomerellaceae</taxon>
        <taxon>Colletotrichum</taxon>
        <taxon>Colletotrichum graminicola species complex</taxon>
    </lineage>
</organism>
<protein>
    <recommendedName>
        <fullName evidence="1">PD-(D/E)XK nuclease-like domain-containing protein</fullName>
    </recommendedName>
</protein>
<evidence type="ECO:0000259" key="1">
    <source>
        <dbReference type="Pfam" id="PF20516"/>
    </source>
</evidence>
<keyword evidence="3" id="KW-1185">Reference proteome</keyword>